<dbReference type="NCBIfam" id="TIGR01901">
    <property type="entry name" value="adhes_NPXG"/>
    <property type="match status" value="1"/>
</dbReference>
<feature type="domain" description="Filamentous haemagglutinin FhaB/tRNA nuclease CdiA-like TPS" evidence="1">
    <location>
        <begin position="45"/>
        <end position="163"/>
    </location>
</feature>
<organism evidence="2 3">
    <name type="scientific">Nitrospira japonica</name>
    <dbReference type="NCBI Taxonomy" id="1325564"/>
    <lineage>
        <taxon>Bacteria</taxon>
        <taxon>Pseudomonadati</taxon>
        <taxon>Nitrospirota</taxon>
        <taxon>Nitrospiria</taxon>
        <taxon>Nitrospirales</taxon>
        <taxon>Nitrospiraceae</taxon>
        <taxon>Nitrospira</taxon>
    </lineage>
</organism>
<dbReference type="EMBL" id="LT828648">
    <property type="protein sequence ID" value="SLM49098.1"/>
    <property type="molecule type" value="Genomic_DNA"/>
</dbReference>
<dbReference type="Gene3D" id="2.160.20.10">
    <property type="entry name" value="Single-stranded right-handed beta-helix, Pectin lyase-like"/>
    <property type="match status" value="3"/>
</dbReference>
<keyword evidence="3" id="KW-1185">Reference proteome</keyword>
<dbReference type="KEGG" id="nja:NSJP_2931"/>
<reference evidence="2 3" key="1">
    <citation type="submission" date="2017-03" db="EMBL/GenBank/DDBJ databases">
        <authorList>
            <person name="Afonso C.L."/>
            <person name="Miller P.J."/>
            <person name="Scott M.A."/>
            <person name="Spackman E."/>
            <person name="Goraichik I."/>
            <person name="Dimitrov K.M."/>
            <person name="Suarez D.L."/>
            <person name="Swayne D.E."/>
        </authorList>
    </citation>
    <scope>NUCLEOTIDE SEQUENCE [LARGE SCALE GENOMIC DNA]</scope>
    <source>
        <strain evidence="2">Genome sequencing of Nitrospira japonica strain NJ11</strain>
    </source>
</reference>
<evidence type="ECO:0000259" key="1">
    <source>
        <dbReference type="SMART" id="SM00912"/>
    </source>
</evidence>
<dbReference type="Proteomes" id="UP000192042">
    <property type="component" value="Chromosome I"/>
</dbReference>
<evidence type="ECO:0000313" key="3">
    <source>
        <dbReference type="Proteomes" id="UP000192042"/>
    </source>
</evidence>
<dbReference type="InterPro" id="IPR011050">
    <property type="entry name" value="Pectin_lyase_fold/virulence"/>
</dbReference>
<dbReference type="STRING" id="1325564.NSJP_2931"/>
<dbReference type="SUPFAM" id="SSF51126">
    <property type="entry name" value="Pectin lyase-like"/>
    <property type="match status" value="3"/>
</dbReference>
<name>A0A1W1I7R7_9BACT</name>
<protein>
    <recommendedName>
        <fullName evidence="1">Filamentous haemagglutinin FhaB/tRNA nuclease CdiA-like TPS domain-containing protein</fullName>
    </recommendedName>
</protein>
<gene>
    <name evidence="2" type="ORF">NSJP_2931</name>
</gene>
<dbReference type="InterPro" id="IPR008638">
    <property type="entry name" value="FhaB/CdiA-like_TPS"/>
</dbReference>
<dbReference type="Pfam" id="PF05860">
    <property type="entry name" value="TPS"/>
    <property type="match status" value="1"/>
</dbReference>
<proteinExistence type="predicted"/>
<evidence type="ECO:0000313" key="2">
    <source>
        <dbReference type="EMBL" id="SLM49098.1"/>
    </source>
</evidence>
<accession>A0A1W1I7R7</accession>
<dbReference type="RefSeq" id="WP_172834339.1">
    <property type="nucleotide sequence ID" value="NZ_LT828648.1"/>
</dbReference>
<dbReference type="SMART" id="SM00912">
    <property type="entry name" value="Haemagg_act"/>
    <property type="match status" value="1"/>
</dbReference>
<sequence length="1301" mass="129327">MRNLHLFLQGIHNWSEARFACALGVCVLCLNFAPSNSYGQAPITSSGLNTVITPNGNAYNITGGTRPGGGTNLFHSFGNFSVPNNNIANFLNESALPTTNILGRVTGGNISNIFGTIQTNGSGGFGNANLFLINPAGFLFGPNATVNVGGMVAFTSADYLRLNDGRLFNSSPNAAADALLSAAPVAAFGFLGSTPGAITVQGSQIAVAPGQSISLAGGNITIQAGSLEDGTTTQPAHLSAHGGQINLASVTSPGELLLKTLSQAPNINGQSFITLGAIQVSEQSTLDVSGYGGGTVLIRGGQFVLDNSVILANVTGPGPTINGTESIGHGVDIAMSQNVVIKNAAMIDTSVTGTASAGVTYGGITIMADHVEVGGILDLETGNIVPTILQSNVLPESAGGNSGDIRVNANSIIVTNLGFIDAETGGIGNSGSILLTSTGNLEVSSGSLVFAGTTTSNPPFGNAGSIVLTSTQGDVLLTNGPSISASSQSLSGAPDSGDAGNIVVNARNGNIVLTGSPDLGPATLFSSLGAGLHPGTGGLQLNARNLTIENSGIQIDNFTPFQPGNLTVNLTGTLKMSGADIFPSTLLTTTRRNARSADLTINAQDILLTDGSTVSTETFRNGDGGTLNISTNNLQIMNGAQIRSSTRFNPFPPPDAPLETPSGSGGAITIGGLASPAGSILIDGQGSGILTNTEGTGAGGHIAVFTNSLTLQNGGLLSATTSGTTPSATGGTVTVNANTVNLVSGGTINASSTGPGNAGNIMVRADSQIALFNNGSITSNTDVDGAGGTVSLIAPLIEMQGGSNIGTNTAGSGHAGSIELRASHVDLTESVLSARTQAEGHGGNIIIRGLAGPGSNASVVTLAQNSQLVTETSGDGVTIQGNAGNILVDAARLSLSGDSLLNSASRGSTGAAGNITVNATDSLTISGSGTQLTSASREFSFGDAGNIVITSPAVVIDNGGSISTSTGLEGKAGTITVNANNFQLLSGGHITSGSLLEFPDFPPTGAAGIVAVQGLASPAQSVLIDGAGSGIFTLTQGSGAGGDISISAQSVAVQNNGHISSSSTGSGAAGNINLNAGSQLVMTNGLLTTEATKSSGGTIKITTNPSGRVDLSNSTISASVLDGTGGGGSISIDPQFVILQNSQIRANADQGPGGNVLISITNGGLFLPDANSQVTARSGNPALDGTVTIQQPIAPAGGKIQPLGKAPIQVTALLSQRCAAIARGEVSSFIVAGRDTLPTEPGGWLTSPLVAMPVANGAVIEAGETGLSSRSDDSSFLSLRRLPSPWLLGMQTFDEDWFVGC</sequence>
<dbReference type="InterPro" id="IPR012334">
    <property type="entry name" value="Pectin_lyas_fold"/>
</dbReference>